<dbReference type="InterPro" id="IPR011564">
    <property type="entry name" value="Telomer_end-bd_POT1/Cdc13"/>
</dbReference>
<dbReference type="AlphaFoldDB" id="A0AAD2JW35"/>
<dbReference type="GO" id="GO:0098505">
    <property type="term" value="F:G-rich strand telomeric DNA binding"/>
    <property type="evidence" value="ECO:0007669"/>
    <property type="project" value="TreeGrafter"/>
</dbReference>
<dbReference type="Pfam" id="PF02765">
    <property type="entry name" value="POT1"/>
    <property type="match status" value="1"/>
</dbReference>
<evidence type="ECO:0000256" key="4">
    <source>
        <dbReference type="ARBA" id="ARBA00023125"/>
    </source>
</evidence>
<keyword evidence="2" id="KW-0158">Chromosome</keyword>
<feature type="domain" description="Telomeric single stranded DNA binding POT1/Cdc13" evidence="6">
    <location>
        <begin position="410"/>
        <end position="529"/>
    </location>
</feature>
<keyword evidence="4" id="KW-0238">DNA-binding</keyword>
<feature type="region of interest" description="Disordered" evidence="5">
    <location>
        <begin position="161"/>
        <end position="186"/>
    </location>
</feature>
<evidence type="ECO:0000256" key="1">
    <source>
        <dbReference type="ARBA" id="ARBA00004574"/>
    </source>
</evidence>
<dbReference type="InterPro" id="IPR012340">
    <property type="entry name" value="NA-bd_OB-fold"/>
</dbReference>
<feature type="compositionally biased region" description="Pro residues" evidence="5">
    <location>
        <begin position="384"/>
        <end position="393"/>
    </location>
</feature>
<evidence type="ECO:0000256" key="5">
    <source>
        <dbReference type="SAM" id="MobiDB-lite"/>
    </source>
</evidence>
<evidence type="ECO:0000256" key="3">
    <source>
        <dbReference type="ARBA" id="ARBA00022895"/>
    </source>
</evidence>
<evidence type="ECO:0000313" key="7">
    <source>
        <dbReference type="EMBL" id="CAK5265092.1"/>
    </source>
</evidence>
<reference evidence="7" key="1">
    <citation type="submission" date="2023-11" db="EMBL/GenBank/DDBJ databases">
        <authorList>
            <person name="De Vega J J."/>
            <person name="De Vega J J."/>
        </authorList>
    </citation>
    <scope>NUCLEOTIDE SEQUENCE</scope>
</reference>
<comment type="subcellular location">
    <subcellularLocation>
        <location evidence="1">Chromosome</location>
        <location evidence="1">Telomere</location>
    </subcellularLocation>
</comment>
<feature type="compositionally biased region" description="Basic and acidic residues" evidence="5">
    <location>
        <begin position="1"/>
        <end position="12"/>
    </location>
</feature>
<gene>
    <name evidence="7" type="ORF">MYCIT1_LOCUS5819</name>
</gene>
<comment type="caution">
    <text evidence="7">The sequence shown here is derived from an EMBL/GenBank/DDBJ whole genome shotgun (WGS) entry which is preliminary data.</text>
</comment>
<dbReference type="Proteomes" id="UP001295794">
    <property type="component" value="Unassembled WGS sequence"/>
</dbReference>
<feature type="region of interest" description="Disordered" evidence="5">
    <location>
        <begin position="220"/>
        <end position="255"/>
    </location>
</feature>
<sequence length="1051" mass="117122">MDLKRSGDPLEHGRKRRKLGHNGSDDCSLLAVSLNEYYASDLMEWKAGTTGGYIQAQIVMKWPPTSKSWRIKLENFSSAAGLLQFELDFSGRCPALLATSGVQFKLGQKLRLSLDGATTIRKKSTSSSKTIPVLLRYENGVDFEFVGTGSERNIEISLWHRPEPELPPSPGPSAPSSPRPSARSDDWFMTPITNRRVETVIQPPIVMDVIQEDPSVEETEAVRHNSAPTKVIVPPKVNDTTSKPDLAVPDGTRVPLEPVPSTSMSSLLPLRPIVHSNVPNAASDVVEGSSTKRKSKSSAILRTKPPLSDGVPEIVTHADDQPSCLNKKQRKNLKRRQAAKLRKALPLPEVASSVVQITPVSAQGSAPVLPPTNAHHSVAASEPPTEPRLPPPSGFATVASMEKCSQVGVTYSVIGVVSSRKGVAKTSKQDWYHTFNIVDPSTIEAEPYGLGMPVTCFHPKENGVPAVDLGDVVFLVGLKARETSTSRFGGTIRANGYADKLQWAVYNASQGRIGHGEPSASDRHCFQPNDVEREYSITLGDWWQKIQEKRQGTVNQISSVIPPPKTQRRHVLLSETQDVEYFDCTVEASLKTQLHVETLRKVQILQAYENSPTYSIFCTDYTELAGGKAIEADWCPPIIKDKVLRIEAWDAAFAYAQKMIVGEFYLLRNVRMRRNLVDLLEAKIVETKISRLDPDKEPTDHLAALLQRKQALGVTDDDDVTELKLISDCAERSLLQSLVELLHIDPLSNSIYVTDYTSHSKLPVFTESWAKNLPQYILRVYLHDEQQSMITRMVVGQFYLLSRMLVRERGATSEFAGTMGGSNRLILLVNPKSSNFEDKKRALLQRKEDVLKGFSKLPKLEEALQSNQTSRPVEQSPIVELVPKKPRRNCQSIRQMLESEGSENCFVYAKVVDFYPFRLEDAFIRICETCDARISDKRVSCHNCEDSVVQAVCVLRLMIDDGERHLKVSVSGKVPVLDGLGAVFLRDDPKASRQFESRMKPLVGNIPQVHDRIVAVGRADIELSSPWLMMEIDHWERSDGRLVYGLRDYEK</sequence>
<feature type="compositionally biased region" description="Pro residues" evidence="5">
    <location>
        <begin position="165"/>
        <end position="178"/>
    </location>
</feature>
<organism evidence="7 8">
    <name type="scientific">Mycena citricolor</name>
    <dbReference type="NCBI Taxonomy" id="2018698"/>
    <lineage>
        <taxon>Eukaryota</taxon>
        <taxon>Fungi</taxon>
        <taxon>Dikarya</taxon>
        <taxon>Basidiomycota</taxon>
        <taxon>Agaricomycotina</taxon>
        <taxon>Agaricomycetes</taxon>
        <taxon>Agaricomycetidae</taxon>
        <taxon>Agaricales</taxon>
        <taxon>Marasmiineae</taxon>
        <taxon>Mycenaceae</taxon>
        <taxon>Mycena</taxon>
    </lineage>
</organism>
<dbReference type="PANTHER" id="PTHR14513">
    <property type="entry name" value="PROTECTION OF TELOMERES 1"/>
    <property type="match status" value="1"/>
</dbReference>
<feature type="region of interest" description="Disordered" evidence="5">
    <location>
        <begin position="366"/>
        <end position="393"/>
    </location>
</feature>
<keyword evidence="3" id="KW-0779">Telomere</keyword>
<protein>
    <recommendedName>
        <fullName evidence="6">Telomeric single stranded DNA binding POT1/Cdc13 domain-containing protein</fullName>
    </recommendedName>
</protein>
<dbReference type="GO" id="GO:0000783">
    <property type="term" value="C:nuclear telomere cap complex"/>
    <property type="evidence" value="ECO:0007669"/>
    <property type="project" value="TreeGrafter"/>
</dbReference>
<keyword evidence="8" id="KW-1185">Reference proteome</keyword>
<dbReference type="EMBL" id="CAVNYO010000081">
    <property type="protein sequence ID" value="CAK5265092.1"/>
    <property type="molecule type" value="Genomic_DNA"/>
</dbReference>
<feature type="region of interest" description="Disordered" evidence="5">
    <location>
        <begin position="281"/>
        <end position="323"/>
    </location>
</feature>
<evidence type="ECO:0000256" key="2">
    <source>
        <dbReference type="ARBA" id="ARBA00022454"/>
    </source>
</evidence>
<dbReference type="Gene3D" id="2.40.50.140">
    <property type="entry name" value="Nucleic acid-binding proteins"/>
    <property type="match status" value="3"/>
</dbReference>
<dbReference type="PANTHER" id="PTHR14513:SF0">
    <property type="entry name" value="PROTECTION OF TELOMERES PROTEIN 1"/>
    <property type="match status" value="1"/>
</dbReference>
<dbReference type="GO" id="GO:0010521">
    <property type="term" value="F:telomerase inhibitor activity"/>
    <property type="evidence" value="ECO:0007669"/>
    <property type="project" value="TreeGrafter"/>
</dbReference>
<evidence type="ECO:0000259" key="6">
    <source>
        <dbReference type="Pfam" id="PF02765"/>
    </source>
</evidence>
<dbReference type="SUPFAM" id="SSF50249">
    <property type="entry name" value="Nucleic acid-binding proteins"/>
    <property type="match status" value="1"/>
</dbReference>
<feature type="region of interest" description="Disordered" evidence="5">
    <location>
        <begin position="1"/>
        <end position="22"/>
    </location>
</feature>
<dbReference type="InterPro" id="IPR028389">
    <property type="entry name" value="POT1"/>
</dbReference>
<evidence type="ECO:0000313" key="8">
    <source>
        <dbReference type="Proteomes" id="UP001295794"/>
    </source>
</evidence>
<proteinExistence type="predicted"/>
<dbReference type="GO" id="GO:0016233">
    <property type="term" value="P:telomere capping"/>
    <property type="evidence" value="ECO:0007669"/>
    <property type="project" value="TreeGrafter"/>
</dbReference>
<accession>A0AAD2JW35</accession>
<dbReference type="GO" id="GO:0032210">
    <property type="term" value="P:regulation of telomere maintenance via telomerase"/>
    <property type="evidence" value="ECO:0007669"/>
    <property type="project" value="TreeGrafter"/>
</dbReference>
<name>A0AAD2JW35_9AGAR</name>